<gene>
    <name evidence="2" type="ORF">AB0C36_21130</name>
</gene>
<reference evidence="2 3" key="1">
    <citation type="submission" date="2024-06" db="EMBL/GenBank/DDBJ databases">
        <title>The Natural Products Discovery Center: Release of the First 8490 Sequenced Strains for Exploring Actinobacteria Biosynthetic Diversity.</title>
        <authorList>
            <person name="Kalkreuter E."/>
            <person name="Kautsar S.A."/>
            <person name="Yang D."/>
            <person name="Bader C.D."/>
            <person name="Teijaro C.N."/>
            <person name="Fluegel L."/>
            <person name="Davis C.M."/>
            <person name="Simpson J.R."/>
            <person name="Lauterbach L."/>
            <person name="Steele A.D."/>
            <person name="Gui C."/>
            <person name="Meng S."/>
            <person name="Li G."/>
            <person name="Viehrig K."/>
            <person name="Ye F."/>
            <person name="Su P."/>
            <person name="Kiefer A.F."/>
            <person name="Nichols A."/>
            <person name="Cepeda A.J."/>
            <person name="Yan W."/>
            <person name="Fan B."/>
            <person name="Jiang Y."/>
            <person name="Adhikari A."/>
            <person name="Zheng C.-J."/>
            <person name="Schuster L."/>
            <person name="Cowan T.M."/>
            <person name="Smanski M.J."/>
            <person name="Chevrette M.G."/>
            <person name="De Carvalho L.P.S."/>
            <person name="Shen B."/>
        </authorList>
    </citation>
    <scope>NUCLEOTIDE SEQUENCE [LARGE SCALE GENOMIC DNA]</scope>
    <source>
        <strain evidence="2 3">NPDC048946</strain>
    </source>
</reference>
<evidence type="ECO:0000256" key="1">
    <source>
        <dbReference type="SAM" id="Phobius"/>
    </source>
</evidence>
<keyword evidence="1" id="KW-1133">Transmembrane helix</keyword>
<keyword evidence="3" id="KW-1185">Reference proteome</keyword>
<name>A0ABV3DJR5_9ACTN</name>
<evidence type="ECO:0000313" key="2">
    <source>
        <dbReference type="EMBL" id="MEU8136007.1"/>
    </source>
</evidence>
<organism evidence="2 3">
    <name type="scientific">Streptodolium elevatio</name>
    <dbReference type="NCBI Taxonomy" id="3157996"/>
    <lineage>
        <taxon>Bacteria</taxon>
        <taxon>Bacillati</taxon>
        <taxon>Actinomycetota</taxon>
        <taxon>Actinomycetes</taxon>
        <taxon>Kitasatosporales</taxon>
        <taxon>Streptomycetaceae</taxon>
        <taxon>Streptodolium</taxon>
    </lineage>
</organism>
<protein>
    <submittedName>
        <fullName evidence="2">Uncharacterized protein</fullName>
    </submittedName>
</protein>
<sequence>MLRKQDSWLMPQKQHIAYAGTGAGEVIAVGIRMGLFCVIVEVPFVASSLVLLVLAVRTPAPRPCRDPK</sequence>
<proteinExistence type="predicted"/>
<comment type="caution">
    <text evidence="2">The sequence shown here is derived from an EMBL/GenBank/DDBJ whole genome shotgun (WGS) entry which is preliminary data.</text>
</comment>
<accession>A0ABV3DJR5</accession>
<keyword evidence="1" id="KW-0472">Membrane</keyword>
<feature type="transmembrane region" description="Helical" evidence="1">
    <location>
        <begin position="33"/>
        <end position="56"/>
    </location>
</feature>
<evidence type="ECO:0000313" key="3">
    <source>
        <dbReference type="Proteomes" id="UP001551482"/>
    </source>
</evidence>
<keyword evidence="1" id="KW-0812">Transmembrane</keyword>
<dbReference type="RefSeq" id="WP_358356202.1">
    <property type="nucleotide sequence ID" value="NZ_JBEZFP010000054.1"/>
</dbReference>
<dbReference type="Proteomes" id="UP001551482">
    <property type="component" value="Unassembled WGS sequence"/>
</dbReference>
<dbReference type="EMBL" id="JBEZFP010000054">
    <property type="protein sequence ID" value="MEU8136007.1"/>
    <property type="molecule type" value="Genomic_DNA"/>
</dbReference>